<keyword evidence="3" id="KW-1185">Reference proteome</keyword>
<organism evidence="2 3">
    <name type="scientific">Hondaea fermentalgiana</name>
    <dbReference type="NCBI Taxonomy" id="2315210"/>
    <lineage>
        <taxon>Eukaryota</taxon>
        <taxon>Sar</taxon>
        <taxon>Stramenopiles</taxon>
        <taxon>Bigyra</taxon>
        <taxon>Labyrinthulomycetes</taxon>
        <taxon>Thraustochytrida</taxon>
        <taxon>Thraustochytriidae</taxon>
        <taxon>Hondaea</taxon>
    </lineage>
</organism>
<dbReference type="Proteomes" id="UP000241890">
    <property type="component" value="Unassembled WGS sequence"/>
</dbReference>
<dbReference type="OrthoDB" id="430326at2759"/>
<protein>
    <submittedName>
        <fullName evidence="2">Uncharacterized protein</fullName>
    </submittedName>
</protein>
<proteinExistence type="predicted"/>
<comment type="caution">
    <text evidence="2">The sequence shown here is derived from an EMBL/GenBank/DDBJ whole genome shotgun (WGS) entry which is preliminary data.</text>
</comment>
<feature type="region of interest" description="Disordered" evidence="1">
    <location>
        <begin position="510"/>
        <end position="671"/>
    </location>
</feature>
<evidence type="ECO:0000256" key="1">
    <source>
        <dbReference type="SAM" id="MobiDB-lite"/>
    </source>
</evidence>
<reference evidence="2 3" key="1">
    <citation type="submission" date="2017-12" db="EMBL/GenBank/DDBJ databases">
        <title>Sequencing, de novo assembly and annotation of complete genome of a new Thraustochytrid species, strain FCC1311.</title>
        <authorList>
            <person name="Sedici K."/>
            <person name="Godart F."/>
            <person name="Aiese Cigliano R."/>
            <person name="Sanseverino W."/>
            <person name="Barakat M."/>
            <person name="Ortet P."/>
            <person name="Marechal E."/>
            <person name="Cagnac O."/>
            <person name="Amato A."/>
        </authorList>
    </citation>
    <scope>NUCLEOTIDE SEQUENCE [LARGE SCALE GENOMIC DNA]</scope>
</reference>
<gene>
    <name evidence="2" type="ORF">FCC1311_071992</name>
</gene>
<feature type="compositionally biased region" description="Low complexity" evidence="1">
    <location>
        <begin position="510"/>
        <end position="536"/>
    </location>
</feature>
<feature type="compositionally biased region" description="Basic and acidic residues" evidence="1">
    <location>
        <begin position="221"/>
        <end position="241"/>
    </location>
</feature>
<feature type="compositionally biased region" description="Polar residues" evidence="1">
    <location>
        <begin position="610"/>
        <end position="632"/>
    </location>
</feature>
<feature type="compositionally biased region" description="Basic and acidic residues" evidence="1">
    <location>
        <begin position="597"/>
        <end position="608"/>
    </location>
</feature>
<accession>A0A2R5GML7</accession>
<dbReference type="EMBL" id="BEYU01000086">
    <property type="protein sequence ID" value="GBG30978.1"/>
    <property type="molecule type" value="Genomic_DNA"/>
</dbReference>
<feature type="region of interest" description="Disordered" evidence="1">
    <location>
        <begin position="221"/>
        <end position="257"/>
    </location>
</feature>
<evidence type="ECO:0000313" key="2">
    <source>
        <dbReference type="EMBL" id="GBG30978.1"/>
    </source>
</evidence>
<sequence length="696" mass="78452">MDEYFCIFKRDSVNELQRRVVVQRVNEVYSGLLKFGDEELTVRDVQSSLAKLQRKRSSLALWCARRDLPKDSPFQEVAEMLDDTAAALRDEITDSAEILEEMSQYGMTAWIDEEGNENKSYFELQAQPDHLNDVELACAKLFVGDLKLHVIFLQGSYYCTVADATATEQDLEDTKFPDISSRGSGFQIKHYESGLYRKFAIWQTLDETALNMRNILRERARRSVEGKAEEKSAPVEEHLHDEDDDEEEGHIEDVEHRSSESIAHIDDDYLWGKSKEAFGGSYTQTYLMLKGTDGSTARRALFRYGNWCYGGVLQMDQEVTLHEMPHVLRKFQRQQGLLAYWFEVQKLPDGLPFTAPMKHFAMTSAFLEEELAKAEGTLTKITEYHKSKGIEPWVDQENGRQFFELESTGDQPFYDDVEFMASKTYYHGVVVITIYFQGSFYLTLSPSVGDQPLLDMSFPDVESRGRALQIATYSHHEYSKLLLWESQRSVWETANRAVLEQRRQAALQKQKQRQQEVAAASNAAGSATTSAENNNAHRASGRADRSEETADTYSTVESNDSDIEDATTMGSSRTASQEHSEDTVVANDTEPIVESKLSNESKESRLESAAETSSISNDKQRSRNSMGSTSPSGGALRRGTLEQKMQGSAARAPHHLKPLGSHGGSSKLPALDQDLALDAPWDASGRPKELFNARKK</sequence>
<name>A0A2R5GML7_9STRA</name>
<dbReference type="AlphaFoldDB" id="A0A2R5GML7"/>
<dbReference type="InParanoid" id="A0A2R5GML7"/>
<evidence type="ECO:0000313" key="3">
    <source>
        <dbReference type="Proteomes" id="UP000241890"/>
    </source>
</evidence>